<reference evidence="5" key="1">
    <citation type="journal article" date="2019" name="Int. J. Syst. Evol. Microbiol.">
        <title>The Global Catalogue of Microorganisms (GCM) 10K type strain sequencing project: providing services to taxonomists for standard genome sequencing and annotation.</title>
        <authorList>
            <consortium name="The Broad Institute Genomics Platform"/>
            <consortium name="The Broad Institute Genome Sequencing Center for Infectious Disease"/>
            <person name="Wu L."/>
            <person name="Ma J."/>
        </authorList>
    </citation>
    <scope>NUCLEOTIDE SEQUENCE [LARGE SCALE GENOMIC DNA]</scope>
    <source>
        <strain evidence="5">CGMCC 1.12295</strain>
    </source>
</reference>
<protein>
    <submittedName>
        <fullName evidence="4">Carbon-nitrogen hydrolase family protein</fullName>
    </submittedName>
</protein>
<name>A0ABW4KJE9_9BACI</name>
<evidence type="ECO:0000313" key="5">
    <source>
        <dbReference type="Proteomes" id="UP001597301"/>
    </source>
</evidence>
<dbReference type="SUPFAM" id="SSF56317">
    <property type="entry name" value="Carbon-nitrogen hydrolase"/>
    <property type="match status" value="1"/>
</dbReference>
<dbReference type="InterPro" id="IPR000132">
    <property type="entry name" value="Nitrilase/CN_hydratase_CS"/>
</dbReference>
<comment type="caution">
    <text evidence="4">The sequence shown here is derived from an EMBL/GenBank/DDBJ whole genome shotgun (WGS) entry which is preliminary data.</text>
</comment>
<dbReference type="Gene3D" id="3.60.110.10">
    <property type="entry name" value="Carbon-nitrogen hydrolase"/>
    <property type="match status" value="1"/>
</dbReference>
<dbReference type="PROSITE" id="PS50263">
    <property type="entry name" value="CN_HYDROLASE"/>
    <property type="match status" value="1"/>
</dbReference>
<dbReference type="PROSITE" id="PS00921">
    <property type="entry name" value="NITRIL_CHT_2"/>
    <property type="match status" value="1"/>
</dbReference>
<dbReference type="PANTHER" id="PTHR46044">
    <property type="entry name" value="NITRILASE"/>
    <property type="match status" value="1"/>
</dbReference>
<keyword evidence="5" id="KW-1185">Reference proteome</keyword>
<dbReference type="Proteomes" id="UP001597301">
    <property type="component" value="Unassembled WGS sequence"/>
</dbReference>
<feature type="region of interest" description="Disordered" evidence="2">
    <location>
        <begin position="270"/>
        <end position="296"/>
    </location>
</feature>
<dbReference type="Pfam" id="PF00795">
    <property type="entry name" value="CN_hydrolase"/>
    <property type="match status" value="1"/>
</dbReference>
<comment type="similarity">
    <text evidence="1">Belongs to the carbon-nitrogen hydrolase superfamily. Nitrilase family.</text>
</comment>
<sequence length="296" mass="33257">MQFYKRYHQNSLSVNDPRMKRLQQAAEANNITVVMGYSERAGGSLYISQITIGSEGEIIGSRRKLKPTHAERTIFGEGNGSDVKVYDLPIGRLGALNCWEHYQPLTKYAMFSKHEQIHVASWPSLGNTFQKQGVYTFGIEANEAATRTYALESQAFVLCATAIISESGYELFCDTPEKEELLSLGGGWARIFGPDGRELASRLEHTEEGILYADIDLSEIHLAKAGLDPVGHYSRPDIFTLRFNENKTPWVEKVEEKKYTVSEEYTLTGGRINNEELGETEKKVEDTPQILTSMES</sequence>
<dbReference type="PANTHER" id="PTHR46044:SF1">
    <property type="entry name" value="CN HYDROLASE DOMAIN-CONTAINING PROTEIN"/>
    <property type="match status" value="1"/>
</dbReference>
<evidence type="ECO:0000256" key="1">
    <source>
        <dbReference type="ARBA" id="ARBA00008129"/>
    </source>
</evidence>
<organism evidence="4 5">
    <name type="scientific">Siminovitchia sediminis</name>
    <dbReference type="NCBI Taxonomy" id="1274353"/>
    <lineage>
        <taxon>Bacteria</taxon>
        <taxon>Bacillati</taxon>
        <taxon>Bacillota</taxon>
        <taxon>Bacilli</taxon>
        <taxon>Bacillales</taxon>
        <taxon>Bacillaceae</taxon>
        <taxon>Siminovitchia</taxon>
    </lineage>
</organism>
<feature type="domain" description="CN hydrolase" evidence="3">
    <location>
        <begin position="1"/>
        <end position="217"/>
    </location>
</feature>
<accession>A0ABW4KJE9</accession>
<dbReference type="EMBL" id="JBHUEO010000012">
    <property type="protein sequence ID" value="MFD1706288.1"/>
    <property type="molecule type" value="Genomic_DNA"/>
</dbReference>
<keyword evidence="4" id="KW-0378">Hydrolase</keyword>
<dbReference type="InterPro" id="IPR044149">
    <property type="entry name" value="Nitrilases_CHs"/>
</dbReference>
<gene>
    <name evidence="4" type="ORF">ACFSCZ_05895</name>
</gene>
<evidence type="ECO:0000313" key="4">
    <source>
        <dbReference type="EMBL" id="MFD1706288.1"/>
    </source>
</evidence>
<proteinExistence type="inferred from homology"/>
<evidence type="ECO:0000256" key="2">
    <source>
        <dbReference type="SAM" id="MobiDB-lite"/>
    </source>
</evidence>
<dbReference type="InterPro" id="IPR003010">
    <property type="entry name" value="C-N_Hydrolase"/>
</dbReference>
<dbReference type="CDD" id="cd07564">
    <property type="entry name" value="nitrilases_CHs"/>
    <property type="match status" value="1"/>
</dbReference>
<dbReference type="RefSeq" id="WP_380772987.1">
    <property type="nucleotide sequence ID" value="NZ_JBHUEO010000012.1"/>
</dbReference>
<dbReference type="InterPro" id="IPR036526">
    <property type="entry name" value="C-N_Hydrolase_sf"/>
</dbReference>
<dbReference type="GO" id="GO:0016787">
    <property type="term" value="F:hydrolase activity"/>
    <property type="evidence" value="ECO:0007669"/>
    <property type="project" value="UniProtKB-KW"/>
</dbReference>
<evidence type="ECO:0000259" key="3">
    <source>
        <dbReference type="PROSITE" id="PS50263"/>
    </source>
</evidence>